<evidence type="ECO:0000313" key="1">
    <source>
        <dbReference type="EMBL" id="EER06377.1"/>
    </source>
</evidence>
<dbReference type="InterPro" id="IPR043502">
    <property type="entry name" value="DNA/RNA_pol_sf"/>
</dbReference>
<name>C5LAC1_PERM5</name>
<dbReference type="RefSeq" id="XP_002774561.1">
    <property type="nucleotide sequence ID" value="XM_002774515.1"/>
</dbReference>
<evidence type="ECO:0000313" key="2">
    <source>
        <dbReference type="Proteomes" id="UP000007800"/>
    </source>
</evidence>
<reference evidence="1 2" key="1">
    <citation type="submission" date="2008-07" db="EMBL/GenBank/DDBJ databases">
        <authorList>
            <person name="El-Sayed N."/>
            <person name="Caler E."/>
            <person name="Inman J."/>
            <person name="Amedeo P."/>
            <person name="Hass B."/>
            <person name="Wortman J."/>
        </authorList>
    </citation>
    <scope>NUCLEOTIDE SEQUENCE [LARGE SCALE GENOMIC DNA]</scope>
    <source>
        <strain evidence="2">ATCC 50983 / TXsc</strain>
    </source>
</reference>
<dbReference type="EMBL" id="GG680729">
    <property type="protein sequence ID" value="EER06377.1"/>
    <property type="molecule type" value="Genomic_DNA"/>
</dbReference>
<dbReference type="OMA" id="QICHSAQ"/>
<dbReference type="Proteomes" id="UP000007800">
    <property type="component" value="Unassembled WGS sequence"/>
</dbReference>
<proteinExistence type="predicted"/>
<dbReference type="PANTHER" id="PTHR33050:SF7">
    <property type="entry name" value="RIBONUCLEASE H"/>
    <property type="match status" value="1"/>
</dbReference>
<dbReference type="AlphaFoldDB" id="C5LAC1"/>
<dbReference type="PANTHER" id="PTHR33050">
    <property type="entry name" value="REVERSE TRANSCRIPTASE DOMAIN-CONTAINING PROTEIN"/>
    <property type="match status" value="1"/>
</dbReference>
<organism evidence="2">
    <name type="scientific">Perkinsus marinus (strain ATCC 50983 / TXsc)</name>
    <dbReference type="NCBI Taxonomy" id="423536"/>
    <lineage>
        <taxon>Eukaryota</taxon>
        <taxon>Sar</taxon>
        <taxon>Alveolata</taxon>
        <taxon>Perkinsozoa</taxon>
        <taxon>Perkinsea</taxon>
        <taxon>Perkinsida</taxon>
        <taxon>Perkinsidae</taxon>
        <taxon>Perkinsus</taxon>
    </lineage>
</organism>
<keyword evidence="2" id="KW-1185">Reference proteome</keyword>
<gene>
    <name evidence="1" type="ORF">Pmar_PMAR006145</name>
</gene>
<protein>
    <submittedName>
        <fullName evidence="1">Uncharacterized protein</fullName>
    </submittedName>
</protein>
<accession>C5LAC1</accession>
<dbReference type="SUPFAM" id="SSF56672">
    <property type="entry name" value="DNA/RNA polymerases"/>
    <property type="match status" value="1"/>
</dbReference>
<dbReference type="OrthoDB" id="447083at2759"/>
<dbReference type="InterPro" id="IPR052055">
    <property type="entry name" value="Hepadnavirus_pol/RT"/>
</dbReference>
<dbReference type="GeneID" id="9065415"/>
<sequence length="442" mass="48639">MTSTTRPTEKEDLLICDEISRGCNIGIRKPIKASGLWPSDKGPKYTGYELALWAADSWKNYKSCEEAIDRVQQSLDKEVSLGHMTTLPEIAEDSVCTKIACVVKPSDDLGWIVPKSKASEITAKILLIYSALGLDIAFDKLRVSCTPHNLGFEWDLKSRSVRVPEEKRLALLKQLNSFVSAPGRRVAVPQVEQLTGRLTWLMQITPRLKAAMAPFYALQAAARKHALRYVTLGDQICHSAQLYLRVLSSPRLSGTTASQLLGWVAKKDDLCSVVVTDASLSGIGGVVFDLDSSTTIPRALNVEWFCTKYSSSPELSQFTTTNPPSSADICSLELIAAGVATTKALERNPELVLVLSDNTPTVHALRRNSARAQSMRLILRAFNTLWPIGGFVVTAYHIRGDNNSLADFLSRNDRQTILCSVRSLGIEFDAVPILRTFQTALI</sequence>
<dbReference type="InParanoid" id="C5LAC1"/>